<dbReference type="AlphaFoldDB" id="A0A4Y2FCM5"/>
<dbReference type="OrthoDB" id="6421707at2759"/>
<gene>
    <name evidence="2" type="ORF">AVEN_206846_1</name>
</gene>
<feature type="signal peptide" evidence="1">
    <location>
        <begin position="1"/>
        <end position="17"/>
    </location>
</feature>
<protein>
    <submittedName>
        <fullName evidence="2">Uncharacterized protein</fullName>
    </submittedName>
</protein>
<accession>A0A4Y2FCM5</accession>
<evidence type="ECO:0000313" key="3">
    <source>
        <dbReference type="Proteomes" id="UP000499080"/>
    </source>
</evidence>
<evidence type="ECO:0000313" key="2">
    <source>
        <dbReference type="EMBL" id="GBM38015.1"/>
    </source>
</evidence>
<organism evidence="2 3">
    <name type="scientific">Araneus ventricosus</name>
    <name type="common">Orbweaver spider</name>
    <name type="synonym">Epeira ventricosa</name>
    <dbReference type="NCBI Taxonomy" id="182803"/>
    <lineage>
        <taxon>Eukaryota</taxon>
        <taxon>Metazoa</taxon>
        <taxon>Ecdysozoa</taxon>
        <taxon>Arthropoda</taxon>
        <taxon>Chelicerata</taxon>
        <taxon>Arachnida</taxon>
        <taxon>Araneae</taxon>
        <taxon>Araneomorphae</taxon>
        <taxon>Entelegynae</taxon>
        <taxon>Araneoidea</taxon>
        <taxon>Araneidae</taxon>
        <taxon>Araneus</taxon>
    </lineage>
</organism>
<sequence>MIFRALFLLVLFHVSLAAKDVQKSAENNENSYEAIAENPNHPDHVFVTWNNSEYLTRALVDESIKKMMADIIRKHSDVKISGPCMAAFFRAFQAVRKQTPWAYACMYFPFLVF</sequence>
<feature type="chain" id="PRO_5021329423" evidence="1">
    <location>
        <begin position="18"/>
        <end position="113"/>
    </location>
</feature>
<proteinExistence type="predicted"/>
<reference evidence="2 3" key="1">
    <citation type="journal article" date="2019" name="Sci. Rep.">
        <title>Orb-weaving spider Araneus ventricosus genome elucidates the spidroin gene catalogue.</title>
        <authorList>
            <person name="Kono N."/>
            <person name="Nakamura H."/>
            <person name="Ohtoshi R."/>
            <person name="Moran D.A.P."/>
            <person name="Shinohara A."/>
            <person name="Yoshida Y."/>
            <person name="Fujiwara M."/>
            <person name="Mori M."/>
            <person name="Tomita M."/>
            <person name="Arakawa K."/>
        </authorList>
    </citation>
    <scope>NUCLEOTIDE SEQUENCE [LARGE SCALE GENOMIC DNA]</scope>
</reference>
<keyword evidence="1" id="KW-0732">Signal</keyword>
<dbReference type="Proteomes" id="UP000499080">
    <property type="component" value="Unassembled WGS sequence"/>
</dbReference>
<keyword evidence="3" id="KW-1185">Reference proteome</keyword>
<comment type="caution">
    <text evidence="2">The sequence shown here is derived from an EMBL/GenBank/DDBJ whole genome shotgun (WGS) entry which is preliminary data.</text>
</comment>
<dbReference type="EMBL" id="BGPR01000856">
    <property type="protein sequence ID" value="GBM38015.1"/>
    <property type="molecule type" value="Genomic_DNA"/>
</dbReference>
<name>A0A4Y2FCM5_ARAVE</name>
<evidence type="ECO:0000256" key="1">
    <source>
        <dbReference type="SAM" id="SignalP"/>
    </source>
</evidence>